<dbReference type="GO" id="GO:0005737">
    <property type="term" value="C:cytoplasm"/>
    <property type="evidence" value="ECO:0007669"/>
    <property type="project" value="TreeGrafter"/>
</dbReference>
<feature type="compositionally biased region" description="Basic and acidic residues" evidence="2">
    <location>
        <begin position="219"/>
        <end position="228"/>
    </location>
</feature>
<dbReference type="GO" id="GO:0006508">
    <property type="term" value="P:proteolysis"/>
    <property type="evidence" value="ECO:0007669"/>
    <property type="project" value="InterPro"/>
</dbReference>
<reference evidence="5" key="1">
    <citation type="submission" date="2014-04" db="EMBL/GenBank/DDBJ databases">
        <title>Evolutionary Origins and Diversification of the Mycorrhizal Mutualists.</title>
        <authorList>
            <consortium name="DOE Joint Genome Institute"/>
            <consortium name="Mycorrhizal Genomics Consortium"/>
            <person name="Kohler A."/>
            <person name="Kuo A."/>
            <person name="Nagy L.G."/>
            <person name="Floudas D."/>
            <person name="Copeland A."/>
            <person name="Barry K.W."/>
            <person name="Cichocki N."/>
            <person name="Veneault-Fourrey C."/>
            <person name="LaButti K."/>
            <person name="Lindquist E.A."/>
            <person name="Lipzen A."/>
            <person name="Lundell T."/>
            <person name="Morin E."/>
            <person name="Murat C."/>
            <person name="Riley R."/>
            <person name="Ohm R."/>
            <person name="Sun H."/>
            <person name="Tunlid A."/>
            <person name="Henrissat B."/>
            <person name="Grigoriev I.V."/>
            <person name="Hibbett D.S."/>
            <person name="Martin F."/>
        </authorList>
    </citation>
    <scope>NUCLEOTIDE SEQUENCE [LARGE SCALE GENOMIC DNA]</scope>
    <source>
        <strain evidence="5">FD-334 SS-4</strain>
    </source>
</reference>
<comment type="similarity">
    <text evidence="1">Belongs to the peptidase C14B family.</text>
</comment>
<gene>
    <name evidence="4" type="ORF">HYPSUDRAFT_44100</name>
</gene>
<evidence type="ECO:0000256" key="1">
    <source>
        <dbReference type="ARBA" id="ARBA00009005"/>
    </source>
</evidence>
<protein>
    <recommendedName>
        <fullName evidence="3">Peptidase C14 caspase domain-containing protein</fullName>
    </recommendedName>
</protein>
<dbReference type="OrthoDB" id="3223806at2759"/>
<dbReference type="Pfam" id="PF00656">
    <property type="entry name" value="Peptidase_C14"/>
    <property type="match status" value="1"/>
</dbReference>
<feature type="compositionally biased region" description="Basic and acidic residues" evidence="2">
    <location>
        <begin position="237"/>
        <end position="247"/>
    </location>
</feature>
<accession>A0A0D2NSB4</accession>
<feature type="region of interest" description="Disordered" evidence="2">
    <location>
        <begin position="173"/>
        <end position="425"/>
    </location>
</feature>
<keyword evidence="5" id="KW-1185">Reference proteome</keyword>
<feature type="region of interest" description="Disordered" evidence="2">
    <location>
        <begin position="1"/>
        <end position="82"/>
    </location>
</feature>
<feature type="compositionally biased region" description="Polar residues" evidence="2">
    <location>
        <begin position="336"/>
        <end position="348"/>
    </location>
</feature>
<organism evidence="4 5">
    <name type="scientific">Hypholoma sublateritium (strain FD-334 SS-4)</name>
    <dbReference type="NCBI Taxonomy" id="945553"/>
    <lineage>
        <taxon>Eukaryota</taxon>
        <taxon>Fungi</taxon>
        <taxon>Dikarya</taxon>
        <taxon>Basidiomycota</taxon>
        <taxon>Agaricomycotina</taxon>
        <taxon>Agaricomycetes</taxon>
        <taxon>Agaricomycetidae</taxon>
        <taxon>Agaricales</taxon>
        <taxon>Agaricineae</taxon>
        <taxon>Strophariaceae</taxon>
        <taxon>Hypholoma</taxon>
    </lineage>
</organism>
<feature type="compositionally biased region" description="Basic and acidic residues" evidence="2">
    <location>
        <begin position="178"/>
        <end position="188"/>
    </location>
</feature>
<dbReference type="AlphaFoldDB" id="A0A0D2NSB4"/>
<dbReference type="Gene3D" id="3.40.50.12660">
    <property type="match status" value="1"/>
</dbReference>
<feature type="compositionally biased region" description="Polar residues" evidence="2">
    <location>
        <begin position="388"/>
        <end position="400"/>
    </location>
</feature>
<dbReference type="InterPro" id="IPR050452">
    <property type="entry name" value="Metacaspase"/>
</dbReference>
<dbReference type="InterPro" id="IPR011600">
    <property type="entry name" value="Pept_C14_caspase"/>
</dbReference>
<evidence type="ECO:0000259" key="3">
    <source>
        <dbReference type="Pfam" id="PF00656"/>
    </source>
</evidence>
<feature type="compositionally biased region" description="Basic and acidic residues" evidence="2">
    <location>
        <begin position="277"/>
        <end position="299"/>
    </location>
</feature>
<dbReference type="PANTHER" id="PTHR48104">
    <property type="entry name" value="METACASPASE-4"/>
    <property type="match status" value="1"/>
</dbReference>
<feature type="domain" description="Peptidase C14 caspase" evidence="3">
    <location>
        <begin position="447"/>
        <end position="690"/>
    </location>
</feature>
<feature type="compositionally biased region" description="Low complexity" evidence="2">
    <location>
        <begin position="401"/>
        <end position="415"/>
    </location>
</feature>
<sequence>MEHANSIPPYHPATFGSSNPRIPSQPTFPQIQPPFPSPQYDDVQDPAPFAMQWNVSSPNPPSSIGSGFTSPGDYGNFPASPPHFPVPSTDHVPVASIYHPTVAFPEPHGGHLSRGPDPYPPILPTRIQSLSSLIAPTIQMPEPQPSVVPQYPEYMQRHHQQQNIWDQGNLAYQSHGHSRTDSHARDQGPAEYGASGTSSSWVPHANPPESDYPGSHAQNRTENHHEQLSQRQSGAFAREHSRLESHRSPSSQRQPQVPILEQSRPTNHSPLRVPSYKSREREQHSSVSRSEQRQNEHLRPPSSPRSSPAHSIDRRHSQFFRPPLSPRSVGSEGPPSYTSSPQLSTTSPRPYVASPASPPAGPGPDSGRIPDMDALTNQMQHGMDFNLQPPSQRRANGSHLSGTTMTSGASGSSASNVDHSERRVKNERLPASQKENYRPDFAYGGMKKALLIGINYTRTPFELKGCIIDVHRTYRFLIEYGGYRKRNIVLLTDDSSEPESLPTRDNIIRCMKALVENAERDDTLFFHYSGHGSQIPDEDDDEDDGMDETIKPLDYEVNGDIVDDELHEILVKPLPDGCRLTALVDSCHSGTILDLPYVYCSDRNTRSIRLEVNKKGLHKATSSDVILFAGCMDAETSEDTIVNGLPVGAMSWAFTDALKENPNQTYQELFNNISKAIKYKHHQTPLLSASHKIDLNKRFVY</sequence>
<dbReference type="PANTHER" id="PTHR48104:SF30">
    <property type="entry name" value="METACASPASE-1"/>
    <property type="match status" value="1"/>
</dbReference>
<evidence type="ECO:0000313" key="4">
    <source>
        <dbReference type="EMBL" id="KJA19551.1"/>
    </source>
</evidence>
<dbReference type="GO" id="GO:0004197">
    <property type="term" value="F:cysteine-type endopeptidase activity"/>
    <property type="evidence" value="ECO:0007669"/>
    <property type="project" value="InterPro"/>
</dbReference>
<proteinExistence type="inferred from homology"/>
<evidence type="ECO:0000256" key="2">
    <source>
        <dbReference type="SAM" id="MobiDB-lite"/>
    </source>
</evidence>
<dbReference type="Proteomes" id="UP000054270">
    <property type="component" value="Unassembled WGS sequence"/>
</dbReference>
<name>A0A0D2NSB4_HYPSF</name>
<dbReference type="EMBL" id="KN817576">
    <property type="protein sequence ID" value="KJA19551.1"/>
    <property type="molecule type" value="Genomic_DNA"/>
</dbReference>
<evidence type="ECO:0000313" key="5">
    <source>
        <dbReference type="Proteomes" id="UP000054270"/>
    </source>
</evidence>